<organism evidence="3 4">
    <name type="scientific">Alectoria fallacina</name>
    <dbReference type="NCBI Taxonomy" id="1903189"/>
    <lineage>
        <taxon>Eukaryota</taxon>
        <taxon>Fungi</taxon>
        <taxon>Dikarya</taxon>
        <taxon>Ascomycota</taxon>
        <taxon>Pezizomycotina</taxon>
        <taxon>Lecanoromycetes</taxon>
        <taxon>OSLEUM clade</taxon>
        <taxon>Lecanoromycetidae</taxon>
        <taxon>Lecanorales</taxon>
        <taxon>Lecanorineae</taxon>
        <taxon>Parmeliaceae</taxon>
        <taxon>Alectoria</taxon>
    </lineage>
</organism>
<feature type="region of interest" description="Disordered" evidence="1">
    <location>
        <begin position="1"/>
        <end position="105"/>
    </location>
</feature>
<keyword evidence="4" id="KW-1185">Reference proteome</keyword>
<feature type="compositionally biased region" description="Polar residues" evidence="1">
    <location>
        <begin position="71"/>
        <end position="85"/>
    </location>
</feature>
<sequence>MLTGAHPLNMPSRPSPLRRQYSPSPESPTPPLHQHPLPPPPPRASSSHALNHSAPSPTSPHHPAVPGPHHSTPSVFTRPSFSSTDTVRRAGMLRSSNTTAPSPRRTSIVSVLATWLRKPLSYIAGSPEDPLLEGAIDEQPLSDIAGSPEDPLLVGANDGRTGVGRSERWRCVATAIGCALLMGFVGLFVFGLVISHRDSEGGREVDG</sequence>
<evidence type="ECO:0000313" key="4">
    <source>
        <dbReference type="Proteomes" id="UP000664203"/>
    </source>
</evidence>
<protein>
    <submittedName>
        <fullName evidence="3">Uncharacterized protein</fullName>
    </submittedName>
</protein>
<feature type="transmembrane region" description="Helical" evidence="2">
    <location>
        <begin position="172"/>
        <end position="194"/>
    </location>
</feature>
<keyword evidence="2" id="KW-1133">Transmembrane helix</keyword>
<dbReference type="EMBL" id="CAJPDR010000003">
    <property type="protein sequence ID" value="CAF9904121.1"/>
    <property type="molecule type" value="Genomic_DNA"/>
</dbReference>
<dbReference type="AlphaFoldDB" id="A0A8H3EBQ5"/>
<feature type="compositionally biased region" description="Pro residues" evidence="1">
    <location>
        <begin position="57"/>
        <end position="66"/>
    </location>
</feature>
<feature type="compositionally biased region" description="Polar residues" evidence="1">
    <location>
        <begin position="94"/>
        <end position="105"/>
    </location>
</feature>
<feature type="compositionally biased region" description="Pro residues" evidence="1">
    <location>
        <begin position="25"/>
        <end position="43"/>
    </location>
</feature>
<proteinExistence type="predicted"/>
<keyword evidence="2" id="KW-0472">Membrane</keyword>
<reference evidence="3" key="1">
    <citation type="submission" date="2021-03" db="EMBL/GenBank/DDBJ databases">
        <authorList>
            <person name="Tagirdzhanova G."/>
        </authorList>
    </citation>
    <scope>NUCLEOTIDE SEQUENCE</scope>
</reference>
<accession>A0A8H3EBQ5</accession>
<comment type="caution">
    <text evidence="3">The sequence shown here is derived from an EMBL/GenBank/DDBJ whole genome shotgun (WGS) entry which is preliminary data.</text>
</comment>
<evidence type="ECO:0000313" key="3">
    <source>
        <dbReference type="EMBL" id="CAF9904121.1"/>
    </source>
</evidence>
<evidence type="ECO:0000256" key="1">
    <source>
        <dbReference type="SAM" id="MobiDB-lite"/>
    </source>
</evidence>
<evidence type="ECO:0000256" key="2">
    <source>
        <dbReference type="SAM" id="Phobius"/>
    </source>
</evidence>
<dbReference type="Proteomes" id="UP000664203">
    <property type="component" value="Unassembled WGS sequence"/>
</dbReference>
<keyword evidence="2" id="KW-0812">Transmembrane</keyword>
<name>A0A8H3EBQ5_9LECA</name>
<gene>
    <name evidence="3" type="ORF">ALECFALPRED_004855</name>
</gene>